<dbReference type="EMBL" id="MF787246">
    <property type="protein sequence ID" value="ATG86322.1"/>
    <property type="molecule type" value="Genomic_DNA"/>
</dbReference>
<dbReference type="Pfam" id="PF23932">
    <property type="entry name" value="SP10_terminator"/>
    <property type="match status" value="1"/>
</dbReference>
<keyword evidence="2" id="KW-1185">Reference proteome</keyword>
<evidence type="ECO:0000313" key="1">
    <source>
        <dbReference type="EMBL" id="ATG86322.1"/>
    </source>
</evidence>
<name>A0A291I9F7_9CAUD</name>
<gene>
    <name evidence="1" type="ORF">LpeD_13</name>
</gene>
<accession>A0A291I9F7</accession>
<dbReference type="Proteomes" id="UP000229296">
    <property type="component" value="Segment"/>
</dbReference>
<dbReference type="InterPro" id="IPR056960">
    <property type="entry name" value="SP10_terminator"/>
</dbReference>
<reference evidence="1 2" key="1">
    <citation type="submission" date="2017-08" db="EMBL/GenBank/DDBJ databases">
        <title>Isolation and Characterization of phages of Lactobacillus pentosus and plantarum.</title>
        <authorList>
            <person name="Qi R."/>
            <person name="Yu M."/>
            <person name="Qiao X."/>
            <person name="Li Y."/>
        </authorList>
    </citation>
    <scope>NUCLEOTIDE SEQUENCE [LARGE SCALE GENOMIC DNA]</scope>
</reference>
<evidence type="ECO:0000313" key="2">
    <source>
        <dbReference type="Proteomes" id="UP000229296"/>
    </source>
</evidence>
<protein>
    <submittedName>
        <fullName evidence="1">Uncharacterized protein</fullName>
    </submittedName>
</protein>
<organism evidence="1 2">
    <name type="scientific">Lactobacillus phage LpeD</name>
    <dbReference type="NCBI Taxonomy" id="2041210"/>
    <lineage>
        <taxon>Viruses</taxon>
        <taxon>Duplodnaviria</taxon>
        <taxon>Heunggongvirae</taxon>
        <taxon>Uroviricota</taxon>
        <taxon>Caudoviricetes</taxon>
        <taxon>Herelleviridae</taxon>
        <taxon>Elpedvirus</taxon>
        <taxon>Elpedvirus LpeD</taxon>
    </lineage>
</organism>
<proteinExistence type="predicted"/>
<sequence length="296" mass="33463">MAIISGETYLIDKLQSTMNFFLSSRYIIREDILSELPEDIVVPFLNTYGLYTGCNGVEIPITSTFPQDKQQGAFILVQFKGSVEDKDNSSIGNMQANLSDYDEGNEIKETLAVNHKIIDNKNVYYIETSYPIYSISNIPQISGSQDLKFSNNQIYLPPLPFIDDSFKVTVYYSKLRTTDTGESMDNKNVVRYGINLLEAYTIDFCSTNQDTIKCLTCLLQATLIYLRKTLEENNDLSLPEINMEGSDLIEEVNNSTDSSYGQQLYYRRATVTYHVTQSIMSDAGDKLKDIEINGGI</sequence>